<dbReference type="InterPro" id="IPR055222">
    <property type="entry name" value="PRISE-like_Rossmann-fold"/>
</dbReference>
<evidence type="ECO:0000313" key="3">
    <source>
        <dbReference type="Proteomes" id="UP000593875"/>
    </source>
</evidence>
<evidence type="ECO:0000313" key="2">
    <source>
        <dbReference type="EMBL" id="QOL47771.1"/>
    </source>
</evidence>
<dbReference type="Pfam" id="PF22917">
    <property type="entry name" value="PRISE"/>
    <property type="match status" value="1"/>
</dbReference>
<feature type="domain" description="PRISE-like Rossmann-fold" evidence="1">
    <location>
        <begin position="61"/>
        <end position="355"/>
    </location>
</feature>
<protein>
    <submittedName>
        <fullName evidence="2">SDR family oxidoreductase</fullName>
    </submittedName>
</protein>
<dbReference type="PANTHER" id="PTHR32487">
    <property type="entry name" value="3-OXO-DELTA(4,5)-STEROID 5-BETA-REDUCTASE"/>
    <property type="match status" value="1"/>
</dbReference>
<gene>
    <name evidence="2" type="ORF">LPB04_12085</name>
</gene>
<dbReference type="AlphaFoldDB" id="A0A7L9TYA2"/>
<dbReference type="CDD" id="cd08948">
    <property type="entry name" value="5beta-POR_like_SDR_a"/>
    <property type="match status" value="1"/>
</dbReference>
<reference evidence="2 3" key="1">
    <citation type="submission" date="2020-10" db="EMBL/GenBank/DDBJ databases">
        <title>Genome sequencing of Massilia sp. LPB0304.</title>
        <authorList>
            <person name="Kim J."/>
        </authorList>
    </citation>
    <scope>NUCLEOTIDE SEQUENCE [LARGE SCALE GENOMIC DNA]</scope>
    <source>
        <strain evidence="2 3">LPB0304</strain>
    </source>
</reference>
<dbReference type="SUPFAM" id="SSF51735">
    <property type="entry name" value="NAD(P)-binding Rossmann-fold domains"/>
    <property type="match status" value="1"/>
</dbReference>
<dbReference type="Gene3D" id="3.40.50.720">
    <property type="entry name" value="NAD(P)-binding Rossmann-like Domain"/>
    <property type="match status" value="1"/>
</dbReference>
<dbReference type="EMBL" id="CP062941">
    <property type="protein sequence ID" value="QOL47771.1"/>
    <property type="molecule type" value="Genomic_DNA"/>
</dbReference>
<accession>A0A7L9TYA2</accession>
<name>A0A7L9TYA2_9BURK</name>
<dbReference type="Proteomes" id="UP000593875">
    <property type="component" value="Chromosome"/>
</dbReference>
<evidence type="ECO:0000259" key="1">
    <source>
        <dbReference type="Pfam" id="PF22917"/>
    </source>
</evidence>
<dbReference type="RefSeq" id="WP_193684831.1">
    <property type="nucleotide sequence ID" value="NZ_CP062941.1"/>
</dbReference>
<sequence>MQRTALVVGITGIGGNHVARELLANGWNVVGLSRRAPKDLPGVRHVAADLMDPAGLKSALADTAPTHVFITTWMRQDTEQENIRVNAALVRNLLDALSLKKSVRHVALVTGLKHYLGPFEAYASSGTLPDTPLRESQPRLPLDNFYYAQEDEVYAAAERDRFTWSVHRPHTIIGLAVGNAMNLGTTLAVYATICKETGRPFQFPGSEAQWKGLSDVTDARMLAKQLVWAADTDAAKNEAFNIVNGDVFRWSWLWPKLASWFGVEAAGYSGQIQPLEAAMAQDAPLWREIATRHGLVEPDLDRLASAWHTDLDLGRPLEVMTDMANSRRLGFAAYQATDASFFDLFERLRAERLIP</sequence>
<keyword evidence="3" id="KW-1185">Reference proteome</keyword>
<dbReference type="PANTHER" id="PTHR32487:SF0">
    <property type="entry name" value="3-OXO-DELTA(4,5)-STEROID 5-BETA-REDUCTASE"/>
    <property type="match status" value="1"/>
</dbReference>
<dbReference type="KEGG" id="mlir:LPB04_12085"/>
<organism evidence="2 3">
    <name type="scientific">Massilia litorea</name>
    <dbReference type="NCBI Taxonomy" id="2769491"/>
    <lineage>
        <taxon>Bacteria</taxon>
        <taxon>Pseudomonadati</taxon>
        <taxon>Pseudomonadota</taxon>
        <taxon>Betaproteobacteria</taxon>
        <taxon>Burkholderiales</taxon>
        <taxon>Oxalobacteraceae</taxon>
        <taxon>Telluria group</taxon>
        <taxon>Massilia</taxon>
    </lineage>
</organism>
<dbReference type="InterPro" id="IPR036291">
    <property type="entry name" value="NAD(P)-bd_dom_sf"/>
</dbReference>
<proteinExistence type="predicted"/>